<organism evidence="13 14">
    <name type="scientific">Veronia pacifica</name>
    <dbReference type="NCBI Taxonomy" id="1080227"/>
    <lineage>
        <taxon>Bacteria</taxon>
        <taxon>Pseudomonadati</taxon>
        <taxon>Pseudomonadota</taxon>
        <taxon>Gammaproteobacteria</taxon>
        <taxon>Vibrionales</taxon>
        <taxon>Vibrionaceae</taxon>
        <taxon>Veronia</taxon>
    </lineage>
</organism>
<comment type="subcellular location">
    <subcellularLocation>
        <location evidence="1">Cell inner membrane</location>
        <topology evidence="1">Multi-pass membrane protein</topology>
    </subcellularLocation>
    <subcellularLocation>
        <location evidence="11">Cell membrane</location>
        <topology evidence="11">Multi-pass membrane protein</topology>
    </subcellularLocation>
</comment>
<dbReference type="RefSeq" id="WP_068899472.1">
    <property type="nucleotide sequence ID" value="NZ_JBHUIF010000003.1"/>
</dbReference>
<feature type="domain" description="ABC transmembrane type-1" evidence="12">
    <location>
        <begin position="50"/>
        <end position="251"/>
    </location>
</feature>
<evidence type="ECO:0000256" key="4">
    <source>
        <dbReference type="ARBA" id="ARBA00022448"/>
    </source>
</evidence>
<feature type="domain" description="ABC transmembrane type-1" evidence="12">
    <location>
        <begin position="326"/>
        <end position="520"/>
    </location>
</feature>
<dbReference type="InterPro" id="IPR000515">
    <property type="entry name" value="MetI-like"/>
</dbReference>
<dbReference type="PROSITE" id="PS50928">
    <property type="entry name" value="ABC_TM1"/>
    <property type="match status" value="2"/>
</dbReference>
<evidence type="ECO:0000256" key="9">
    <source>
        <dbReference type="ARBA" id="ARBA00022989"/>
    </source>
</evidence>
<feature type="transmembrane region" description="Helical" evidence="11">
    <location>
        <begin position="369"/>
        <end position="389"/>
    </location>
</feature>
<evidence type="ECO:0000259" key="12">
    <source>
        <dbReference type="PROSITE" id="PS50928"/>
    </source>
</evidence>
<feature type="transmembrane region" description="Helical" evidence="11">
    <location>
        <begin position="128"/>
        <end position="149"/>
    </location>
</feature>
<dbReference type="EMBL" id="LYBM01000004">
    <property type="protein sequence ID" value="ODA35332.1"/>
    <property type="molecule type" value="Genomic_DNA"/>
</dbReference>
<feature type="transmembrane region" description="Helical" evidence="11">
    <location>
        <begin position="52"/>
        <end position="73"/>
    </location>
</feature>
<reference evidence="13 14" key="1">
    <citation type="submission" date="2016-05" db="EMBL/GenBank/DDBJ databases">
        <title>Genomic Taxonomy of the Vibrionaceae.</title>
        <authorList>
            <person name="Gomez-Gil B."/>
            <person name="Enciso-Ibarra J."/>
        </authorList>
    </citation>
    <scope>NUCLEOTIDE SEQUENCE [LARGE SCALE GENOMIC DNA]</scope>
    <source>
        <strain evidence="13 14">CAIM 1920</strain>
    </source>
</reference>
<comment type="similarity">
    <text evidence="11">Belongs to the binding-protein-dependent transport system permease family.</text>
</comment>
<dbReference type="PANTHER" id="PTHR30183:SF9">
    <property type="entry name" value="THIAMINE TRANSPORT SYSTEM PERMEASE PROTEIN THIP"/>
    <property type="match status" value="1"/>
</dbReference>
<dbReference type="STRING" id="1080227.A8L45_03970"/>
<feature type="transmembrane region" description="Helical" evidence="11">
    <location>
        <begin position="287"/>
        <end position="309"/>
    </location>
</feature>
<feature type="transmembrane region" description="Helical" evidence="11">
    <location>
        <begin position="395"/>
        <end position="416"/>
    </location>
</feature>
<evidence type="ECO:0000256" key="8">
    <source>
        <dbReference type="ARBA" id="ARBA00022737"/>
    </source>
</evidence>
<dbReference type="AlphaFoldDB" id="A0A1C3EQ64"/>
<evidence type="ECO:0000256" key="5">
    <source>
        <dbReference type="ARBA" id="ARBA00022475"/>
    </source>
</evidence>
<proteinExistence type="inferred from homology"/>
<feature type="transmembrane region" description="Helical" evidence="11">
    <location>
        <begin position="329"/>
        <end position="349"/>
    </location>
</feature>
<dbReference type="InterPro" id="IPR005947">
    <property type="entry name" value="ThiP_ABC_transpt"/>
</dbReference>
<dbReference type="SUPFAM" id="SSF161098">
    <property type="entry name" value="MetI-like"/>
    <property type="match status" value="2"/>
</dbReference>
<dbReference type="GO" id="GO:0005886">
    <property type="term" value="C:plasma membrane"/>
    <property type="evidence" value="ECO:0007669"/>
    <property type="project" value="UniProtKB-SubCell"/>
</dbReference>
<evidence type="ECO:0000256" key="3">
    <source>
        <dbReference type="ARBA" id="ARBA00016947"/>
    </source>
</evidence>
<evidence type="ECO:0000313" key="13">
    <source>
        <dbReference type="EMBL" id="ODA35332.1"/>
    </source>
</evidence>
<dbReference type="OrthoDB" id="7066776at2"/>
<feature type="transmembrane region" description="Helical" evidence="11">
    <location>
        <begin position="501"/>
        <end position="524"/>
    </location>
</feature>
<dbReference type="CDD" id="cd06261">
    <property type="entry name" value="TM_PBP2"/>
    <property type="match status" value="2"/>
</dbReference>
<feature type="transmembrane region" description="Helical" evidence="11">
    <location>
        <begin position="193"/>
        <end position="214"/>
    </location>
</feature>
<feature type="transmembrane region" description="Helical" evidence="11">
    <location>
        <begin position="85"/>
        <end position="108"/>
    </location>
</feature>
<dbReference type="GO" id="GO:0022857">
    <property type="term" value="F:transmembrane transporter activity"/>
    <property type="evidence" value="ECO:0007669"/>
    <property type="project" value="InterPro"/>
</dbReference>
<feature type="transmembrane region" description="Helical" evidence="11">
    <location>
        <begin position="460"/>
        <end position="481"/>
    </location>
</feature>
<accession>A0A1C3EQ64</accession>
<keyword evidence="4 11" id="KW-0813">Transport</keyword>
<feature type="transmembrane region" description="Helical" evidence="11">
    <location>
        <begin position="234"/>
        <end position="255"/>
    </location>
</feature>
<keyword evidence="14" id="KW-1185">Reference proteome</keyword>
<protein>
    <recommendedName>
        <fullName evidence="3">Thiamine transport system permease protein ThiP</fullName>
    </recommendedName>
</protein>
<evidence type="ECO:0000256" key="1">
    <source>
        <dbReference type="ARBA" id="ARBA00004429"/>
    </source>
</evidence>
<dbReference type="GO" id="GO:0015888">
    <property type="term" value="P:thiamine transport"/>
    <property type="evidence" value="ECO:0007669"/>
    <property type="project" value="InterPro"/>
</dbReference>
<dbReference type="Proteomes" id="UP000094936">
    <property type="component" value="Unassembled WGS sequence"/>
</dbReference>
<evidence type="ECO:0000256" key="7">
    <source>
        <dbReference type="ARBA" id="ARBA00022692"/>
    </source>
</evidence>
<comment type="subunit">
    <text evidence="2">The complex is composed of two ATP-binding proteins (ThiQ), two transmembrane proteins (ThiP) and a solute-binding protein (ThiB).</text>
</comment>
<evidence type="ECO:0000256" key="2">
    <source>
        <dbReference type="ARBA" id="ARBA00011650"/>
    </source>
</evidence>
<evidence type="ECO:0000256" key="6">
    <source>
        <dbReference type="ARBA" id="ARBA00022519"/>
    </source>
</evidence>
<keyword evidence="5" id="KW-1003">Cell membrane</keyword>
<feature type="transmembrane region" description="Helical" evidence="11">
    <location>
        <begin position="12"/>
        <end position="32"/>
    </location>
</feature>
<sequence length="533" mass="58073">MLNPSRTWPGTAAASLISLLIFAALLSLLIQAPSLDIGSLVSDAYLRHVTVFSIKQAFLSTLLSVGLAIPVAHALSRRHFRGKRLLLRLFSMTLVMPVLVGVFGILAICGNQGLIKHTLASFGVITDTNIYGLNGILLAHIFFNMPFAAQLLVQTLERIPAPEQRLAHQLGMTGWHRFKLLEWPFIRQQLPHIAGLVFMLCFTSFATVMALGGGPSATTIELAIYQAIRFDFDLQTGALLALWQLILCAAFHWAVQRANRPLSVSVGGDNLSLPARQDSPSAKCWDVSWITVATVFVLSPLVMVVYQGINPSSADVFTAPTLWKATLNTLKIATMSSLIAFVLGGTIVLSSRFWRLNNMRKKADTIEMIATIILVVPSVVLSTGLFLLIRSVADVFSMAFWLVIIANALMALPYVVKVLSQPALQLSQQYNSLCSSLGIKGVNRLKLIEWQVLRGPIARALAVSFALSTGDLGAISLVGSQQFETLPLYLFRLMGSYQMDAAAAASLVLFLLCLGCYSFIEFIVRKAGHAKGQ</sequence>
<keyword evidence="7 11" id="KW-0812">Transmembrane</keyword>
<dbReference type="InterPro" id="IPR035906">
    <property type="entry name" value="MetI-like_sf"/>
</dbReference>
<dbReference type="Gene3D" id="1.10.3720.10">
    <property type="entry name" value="MetI-like"/>
    <property type="match status" value="2"/>
</dbReference>
<gene>
    <name evidence="13" type="ORF">A8L45_03970</name>
</gene>
<dbReference type="PANTHER" id="PTHR30183">
    <property type="entry name" value="MOLYBDENUM TRANSPORT SYSTEM PERMEASE PROTEIN MODB"/>
    <property type="match status" value="1"/>
</dbReference>
<keyword evidence="9 11" id="KW-1133">Transmembrane helix</keyword>
<keyword evidence="8" id="KW-0677">Repeat</keyword>
<keyword evidence="10 11" id="KW-0472">Membrane</keyword>
<dbReference type="NCBIfam" id="TIGR01253">
    <property type="entry name" value="thiP"/>
    <property type="match status" value="1"/>
</dbReference>
<evidence type="ECO:0000256" key="11">
    <source>
        <dbReference type="RuleBase" id="RU363032"/>
    </source>
</evidence>
<evidence type="ECO:0000256" key="10">
    <source>
        <dbReference type="ARBA" id="ARBA00023136"/>
    </source>
</evidence>
<keyword evidence="6" id="KW-0997">Cell inner membrane</keyword>
<name>A0A1C3EQ64_9GAMM</name>
<comment type="caution">
    <text evidence="13">The sequence shown here is derived from an EMBL/GenBank/DDBJ whole genome shotgun (WGS) entry which is preliminary data.</text>
</comment>
<evidence type="ECO:0000313" key="14">
    <source>
        <dbReference type="Proteomes" id="UP000094936"/>
    </source>
</evidence>
<dbReference type="Pfam" id="PF00528">
    <property type="entry name" value="BPD_transp_1"/>
    <property type="match status" value="2"/>
</dbReference>